<name>A0A8K1FHG7_PYTOL</name>
<dbReference type="Proteomes" id="UP000794436">
    <property type="component" value="Unassembled WGS sequence"/>
</dbReference>
<dbReference type="SUPFAM" id="SSF50729">
    <property type="entry name" value="PH domain-like"/>
    <property type="match status" value="1"/>
</dbReference>
<dbReference type="SMART" id="SM00233">
    <property type="entry name" value="PH"/>
    <property type="match status" value="1"/>
</dbReference>
<evidence type="ECO:0000256" key="1">
    <source>
        <dbReference type="SAM" id="MobiDB-lite"/>
    </source>
</evidence>
<feature type="region of interest" description="Disordered" evidence="1">
    <location>
        <begin position="122"/>
        <end position="143"/>
    </location>
</feature>
<sequence length="143" mass="16918">MLNPVAETPEAQRSVDQVLNQWKAKPRTGFLRKRGEVFQNWKRRYFLLEDGVLSYKPDEKESTPVIKSAGVLEVITWGGRDHGLCIRLDNKRDLYVEAESERKRDGWYDALEAHAKLNQLRRMKEDEERRRNRRGSEDSEEED</sequence>
<evidence type="ECO:0000259" key="2">
    <source>
        <dbReference type="PROSITE" id="PS50003"/>
    </source>
</evidence>
<accession>A0A8K1FHG7</accession>
<reference evidence="3" key="1">
    <citation type="submission" date="2019-03" db="EMBL/GenBank/DDBJ databases">
        <title>Long read genome sequence of the mycoparasitic Pythium oligandrum ATCC 38472 isolated from sugarbeet rhizosphere.</title>
        <authorList>
            <person name="Gaulin E."/>
        </authorList>
    </citation>
    <scope>NUCLEOTIDE SEQUENCE</scope>
    <source>
        <strain evidence="3">ATCC 38472_TT</strain>
    </source>
</reference>
<evidence type="ECO:0000313" key="3">
    <source>
        <dbReference type="EMBL" id="TMW60989.1"/>
    </source>
</evidence>
<dbReference type="InterPro" id="IPR001849">
    <property type="entry name" value="PH_domain"/>
</dbReference>
<feature type="compositionally biased region" description="Basic and acidic residues" evidence="1">
    <location>
        <begin position="122"/>
        <end position="137"/>
    </location>
</feature>
<dbReference type="Gene3D" id="2.30.29.30">
    <property type="entry name" value="Pleckstrin-homology domain (PH domain)/Phosphotyrosine-binding domain (PTB)"/>
    <property type="match status" value="1"/>
</dbReference>
<gene>
    <name evidence="3" type="ORF">Poli38472_014450</name>
</gene>
<dbReference type="PROSITE" id="PS50003">
    <property type="entry name" value="PH_DOMAIN"/>
    <property type="match status" value="1"/>
</dbReference>
<evidence type="ECO:0000313" key="4">
    <source>
        <dbReference type="Proteomes" id="UP000794436"/>
    </source>
</evidence>
<dbReference type="InterPro" id="IPR051707">
    <property type="entry name" value="PI-Interact_SigTrans_Reg"/>
</dbReference>
<dbReference type="EMBL" id="SPLM01000078">
    <property type="protein sequence ID" value="TMW60989.1"/>
    <property type="molecule type" value="Genomic_DNA"/>
</dbReference>
<dbReference type="PANTHER" id="PTHR14336">
    <property type="entry name" value="TANDEM PH DOMAIN CONTAINING PROTEIN"/>
    <property type="match status" value="1"/>
</dbReference>
<feature type="domain" description="PH" evidence="2">
    <location>
        <begin position="24"/>
        <end position="116"/>
    </location>
</feature>
<organism evidence="3 4">
    <name type="scientific">Pythium oligandrum</name>
    <name type="common">Mycoparasitic fungus</name>
    <dbReference type="NCBI Taxonomy" id="41045"/>
    <lineage>
        <taxon>Eukaryota</taxon>
        <taxon>Sar</taxon>
        <taxon>Stramenopiles</taxon>
        <taxon>Oomycota</taxon>
        <taxon>Peronosporomycetes</taxon>
        <taxon>Pythiales</taxon>
        <taxon>Pythiaceae</taxon>
        <taxon>Pythium</taxon>
    </lineage>
</organism>
<dbReference type="PANTHER" id="PTHR14336:SF16">
    <property type="entry name" value="PH DOMAIN-CONTAINING PROTEIN"/>
    <property type="match status" value="1"/>
</dbReference>
<protein>
    <recommendedName>
        <fullName evidence="2">PH domain-containing protein</fullName>
    </recommendedName>
</protein>
<dbReference type="AlphaFoldDB" id="A0A8K1FHG7"/>
<dbReference type="Pfam" id="PF00169">
    <property type="entry name" value="PH"/>
    <property type="match status" value="1"/>
</dbReference>
<dbReference type="InterPro" id="IPR011993">
    <property type="entry name" value="PH-like_dom_sf"/>
</dbReference>
<dbReference type="OrthoDB" id="63267at2759"/>
<comment type="caution">
    <text evidence="3">The sequence shown here is derived from an EMBL/GenBank/DDBJ whole genome shotgun (WGS) entry which is preliminary data.</text>
</comment>
<keyword evidence="4" id="KW-1185">Reference proteome</keyword>
<proteinExistence type="predicted"/>